<name>A0A1G9ETM9_9PSED</name>
<gene>
    <name evidence="1" type="ORF">SAMN05216186_110175</name>
</gene>
<sequence>MPEKIRECALIKYLYGKKSILTPLIEGEAGFRFSDLSHYARMENELMRDDEMSKTFIIDRFSGELSVNGRVISPEDMTQDPKLTVPTRHCYCLCLSNRKNCDELFNKFKADICIEVNVELLVEFLKDFFTHKFQGMQVIARNITYYSKGHLPKTHEASDLVFYKPDAFSHEAEFRIALFYPLNKPGFKATDGETLPFKDDNESMHMTFAYPDKEFLKQFIGNTFERKA</sequence>
<organism evidence="1 2">
    <name type="scientific">Pseudomonas indica</name>
    <dbReference type="NCBI Taxonomy" id="137658"/>
    <lineage>
        <taxon>Bacteria</taxon>
        <taxon>Pseudomonadati</taxon>
        <taxon>Pseudomonadota</taxon>
        <taxon>Gammaproteobacteria</taxon>
        <taxon>Pseudomonadales</taxon>
        <taxon>Pseudomonadaceae</taxon>
        <taxon>Pseudomonas</taxon>
    </lineage>
</organism>
<protein>
    <submittedName>
        <fullName evidence="1">Uncharacterized protein</fullName>
    </submittedName>
</protein>
<keyword evidence="2" id="KW-1185">Reference proteome</keyword>
<accession>A0A1G9ETM9</accession>
<dbReference type="Proteomes" id="UP000198706">
    <property type="component" value="Unassembled WGS sequence"/>
</dbReference>
<dbReference type="EMBL" id="FNFD01000010">
    <property type="protein sequence ID" value="SDK79490.1"/>
    <property type="molecule type" value="Genomic_DNA"/>
</dbReference>
<evidence type="ECO:0000313" key="1">
    <source>
        <dbReference type="EMBL" id="SDK79490.1"/>
    </source>
</evidence>
<dbReference type="AlphaFoldDB" id="A0A1G9ETM9"/>
<proteinExistence type="predicted"/>
<reference evidence="1 2" key="1">
    <citation type="submission" date="2016-10" db="EMBL/GenBank/DDBJ databases">
        <authorList>
            <person name="de Groot N.N."/>
        </authorList>
    </citation>
    <scope>NUCLEOTIDE SEQUENCE [LARGE SCALE GENOMIC DNA]</scope>
    <source>
        <strain evidence="1 2">JCM 21544</strain>
    </source>
</reference>
<evidence type="ECO:0000313" key="2">
    <source>
        <dbReference type="Proteomes" id="UP000198706"/>
    </source>
</evidence>